<dbReference type="InterPro" id="IPR038186">
    <property type="entry name" value="CHAD_dom_sf"/>
</dbReference>
<dbReference type="RefSeq" id="WP_091504100.1">
    <property type="nucleotide sequence ID" value="NZ_FORP01000001.1"/>
</dbReference>
<dbReference type="EMBL" id="FORP01000001">
    <property type="protein sequence ID" value="SFI74153.1"/>
    <property type="molecule type" value="Genomic_DNA"/>
</dbReference>
<dbReference type="Pfam" id="PF05235">
    <property type="entry name" value="CHAD"/>
    <property type="match status" value="1"/>
</dbReference>
<dbReference type="SMART" id="SM00880">
    <property type="entry name" value="CHAD"/>
    <property type="match status" value="1"/>
</dbReference>
<evidence type="ECO:0000259" key="1">
    <source>
        <dbReference type="PROSITE" id="PS51708"/>
    </source>
</evidence>
<dbReference type="PANTHER" id="PTHR39339:SF1">
    <property type="entry name" value="CHAD DOMAIN-CONTAINING PROTEIN"/>
    <property type="match status" value="1"/>
</dbReference>
<organism evidence="2 3">
    <name type="scientific">Amycolatopsis sacchari</name>
    <dbReference type="NCBI Taxonomy" id="115433"/>
    <lineage>
        <taxon>Bacteria</taxon>
        <taxon>Bacillati</taxon>
        <taxon>Actinomycetota</taxon>
        <taxon>Actinomycetes</taxon>
        <taxon>Pseudonocardiales</taxon>
        <taxon>Pseudonocardiaceae</taxon>
        <taxon>Amycolatopsis</taxon>
    </lineage>
</organism>
<evidence type="ECO:0000313" key="3">
    <source>
        <dbReference type="Proteomes" id="UP000199025"/>
    </source>
</evidence>
<dbReference type="AlphaFoldDB" id="A0A1I3KNR3"/>
<reference evidence="2 3" key="1">
    <citation type="submission" date="2016-10" db="EMBL/GenBank/DDBJ databases">
        <authorList>
            <person name="de Groot N.N."/>
        </authorList>
    </citation>
    <scope>NUCLEOTIDE SEQUENCE [LARGE SCALE GENOMIC DNA]</scope>
    <source>
        <strain evidence="2 3">DSM 44468</strain>
    </source>
</reference>
<sequence length="505" mass="54999">MPYVVTLGWRGRPTRGEPAELLKALAPLSPRFQPRLGARRVHTASYLDTADWRLRRGGLELTHEGASGPGSLVLAPHSVKLTEPPVWPARIEALPGGELRDAIATAVGVRALAPKIRSRTVVREIVLCDGEGEEAARLRWAEAGTLHPVRKPPLVRVTVLAAPGRRRDVKWVARTLLSGEDFEPADAVGYDQLLDACGLPGETGRYAITPGMPADAAVATALLGFAEAITSNVEGTVDDVDPEFLHDLRVAVRRTRSLLKVAGDVLPGNLAARFAPRFAELGELTTPTRDLDVYLLEFDALADSLVAGAPEDLAPFAEHLRRRRDAERKILVRGLRAQRFARLMESWRAALSGVVAEPDRHSTVDDLTAERLRRITKRVIRRAAAITPESPAEDVHALRKRAKELRYALEVFQPVRPADRGALKELKRLQDVLGAFQDGEVQSTKLRAYAQELLDAGLASAPTLLAMGELLGGFARRERAARAELTGALARFLAQTRPVASASGR</sequence>
<dbReference type="STRING" id="115433.SAMN05421835_101633"/>
<evidence type="ECO:0000313" key="2">
    <source>
        <dbReference type="EMBL" id="SFI74153.1"/>
    </source>
</evidence>
<proteinExistence type="predicted"/>
<name>A0A1I3KNR3_9PSEU</name>
<gene>
    <name evidence="2" type="ORF">SAMN05421835_101633</name>
</gene>
<feature type="domain" description="CHAD" evidence="1">
    <location>
        <begin position="210"/>
        <end position="497"/>
    </location>
</feature>
<accession>A0A1I3KNR3</accession>
<dbReference type="PANTHER" id="PTHR39339">
    <property type="entry name" value="SLR1444 PROTEIN"/>
    <property type="match status" value="1"/>
</dbReference>
<dbReference type="InterPro" id="IPR007899">
    <property type="entry name" value="CHAD_dom"/>
</dbReference>
<dbReference type="Proteomes" id="UP000199025">
    <property type="component" value="Unassembled WGS sequence"/>
</dbReference>
<protein>
    <submittedName>
        <fullName evidence="2">CHAD domain-containing protein</fullName>
    </submittedName>
</protein>
<dbReference type="OrthoDB" id="9777271at2"/>
<dbReference type="Gene3D" id="1.40.20.10">
    <property type="entry name" value="CHAD domain"/>
    <property type="match status" value="1"/>
</dbReference>
<keyword evidence="3" id="KW-1185">Reference proteome</keyword>
<dbReference type="PROSITE" id="PS51708">
    <property type="entry name" value="CHAD"/>
    <property type="match status" value="1"/>
</dbReference>